<dbReference type="Proteomes" id="UP000045782">
    <property type="component" value="Unassembled WGS sequence"/>
</dbReference>
<evidence type="ECO:0000313" key="1">
    <source>
        <dbReference type="EMBL" id="CPV47909.1"/>
    </source>
</evidence>
<dbReference type="Pfam" id="PF06772">
    <property type="entry name" value="LtrA"/>
    <property type="match status" value="1"/>
</dbReference>
<reference evidence="1 2" key="1">
    <citation type="submission" date="2015-03" db="EMBL/GenBank/DDBJ databases">
        <authorList>
            <person name="Murphy D."/>
        </authorList>
    </citation>
    <scope>NUCLEOTIDE SEQUENCE [LARGE SCALE GENOMIC DNA]</scope>
    <source>
        <strain evidence="1 2">PAP088</strain>
    </source>
</reference>
<dbReference type="PANTHER" id="PTHR36840:SF1">
    <property type="entry name" value="BLL5714 PROTEIN"/>
    <property type="match status" value="1"/>
</dbReference>
<dbReference type="AlphaFoldDB" id="A0A0U0ZK28"/>
<name>A0A0U0ZK28_9MYCO</name>
<protein>
    <submittedName>
        <fullName evidence="1">Probable low temperature requirement protein A</fullName>
    </submittedName>
</protein>
<accession>A0A0U0ZK28</accession>
<evidence type="ECO:0000313" key="2">
    <source>
        <dbReference type="Proteomes" id="UP000045782"/>
    </source>
</evidence>
<dbReference type="RefSeq" id="WP_005071683.1">
    <property type="nucleotide sequence ID" value="NZ_AP022621.1"/>
</dbReference>
<dbReference type="PANTHER" id="PTHR36840">
    <property type="entry name" value="BLL5714 PROTEIN"/>
    <property type="match status" value="1"/>
</dbReference>
<dbReference type="EMBL" id="CSWP01000003">
    <property type="protein sequence ID" value="CPV47909.1"/>
    <property type="molecule type" value="Genomic_DNA"/>
</dbReference>
<organism evidence="1 2">
    <name type="scientific">Mycobacteroides abscessus</name>
    <dbReference type="NCBI Taxonomy" id="36809"/>
    <lineage>
        <taxon>Bacteria</taxon>
        <taxon>Bacillati</taxon>
        <taxon>Actinomycetota</taxon>
        <taxon>Actinomycetes</taxon>
        <taxon>Mycobacteriales</taxon>
        <taxon>Mycobacteriaceae</taxon>
        <taxon>Mycobacteroides</taxon>
    </lineage>
</organism>
<sequence>MIGGLRAMVSRDPAEPHRASTPLELLFDLVFVVAVSRASGSLHHFWAEGHFTQGLIGYAMGFFAIWWAWMNFTWFASAFDTDDWLYRLTTLVQMAGALTIAAGVERAMTQADFGIVIGGYVLMRVAAGSQWLRAAVSDPAMRATCLRYAAGIAAVQAAWVWWGVCAPEHVRFGLFIAIALADMSVPLFAERVAPTTWHPVHIAERYGLFTLIVLGESILASANSIIGGAEEAEHSGTMISIAVSALTIVAAVWWIYFDEEQECEDASLRASLMWGYSHYFIFASVAAISAGFEVAVDQGLGKSHLSATTAALTITVPFAIYLVLAWLILLLRRRDAVLNIGLPAIALAAVAISSMPHALYWLAGLAAVAAALVTWRRVEDTESASAGSLAHSEES</sequence>
<dbReference type="InterPro" id="IPR010640">
    <property type="entry name" value="Low_temperature_requirement_A"/>
</dbReference>
<proteinExistence type="predicted"/>
<gene>
    <name evidence="1" type="ORF">ERS075579_01939</name>
</gene>